<dbReference type="OMA" id="RITLCHE"/>
<dbReference type="InterPro" id="IPR036047">
    <property type="entry name" value="F-box-like_dom_sf"/>
</dbReference>
<dbReference type="Gramene" id="novel_model_5038_5bd9a17a.1.5bd9b13a">
    <property type="protein sequence ID" value="cds.novel_model_5038_5bd9a17a.1.5bd9b13a"/>
    <property type="gene ID" value="novel_gene_2623_5bd9a17a"/>
</dbReference>
<dbReference type="AlphaFoldDB" id="A0A803R4L5"/>
<evidence type="ECO:0000313" key="2">
    <source>
        <dbReference type="EnsemblPlants" id="cds.novel_model_5038_5bd9a17a.1.5bd9b13a"/>
    </source>
</evidence>
<dbReference type="SUPFAM" id="SSF52047">
    <property type="entry name" value="RNI-like"/>
    <property type="match status" value="1"/>
</dbReference>
<dbReference type="SMART" id="SM00256">
    <property type="entry name" value="FBOX"/>
    <property type="match status" value="1"/>
</dbReference>
<dbReference type="InterPro" id="IPR001810">
    <property type="entry name" value="F-box_dom"/>
</dbReference>
<dbReference type="EnsemblPlants" id="novel_model_5038_5bd9a17a.1.5bd9b13a">
    <property type="protein sequence ID" value="cds.novel_model_5038_5bd9a17a.1.5bd9b13a"/>
    <property type="gene ID" value="novel_gene_2623_5bd9a17a"/>
</dbReference>
<feature type="domain" description="F-box" evidence="1">
    <location>
        <begin position="3"/>
        <end position="51"/>
    </location>
</feature>
<dbReference type="Gene3D" id="3.80.10.10">
    <property type="entry name" value="Ribonuclease Inhibitor"/>
    <property type="match status" value="1"/>
</dbReference>
<dbReference type="PANTHER" id="PTHR34145">
    <property type="entry name" value="OS02G0105600 PROTEIN"/>
    <property type="match status" value="1"/>
</dbReference>
<keyword evidence="3" id="KW-1185">Reference proteome</keyword>
<accession>A0A803R4L6</accession>
<dbReference type="CDD" id="cd22160">
    <property type="entry name" value="F-box_AtFBL13-like"/>
    <property type="match status" value="1"/>
</dbReference>
<organism evidence="2 3">
    <name type="scientific">Cannabis sativa</name>
    <name type="common">Hemp</name>
    <name type="synonym">Marijuana</name>
    <dbReference type="NCBI Taxonomy" id="3483"/>
    <lineage>
        <taxon>Eukaryota</taxon>
        <taxon>Viridiplantae</taxon>
        <taxon>Streptophyta</taxon>
        <taxon>Embryophyta</taxon>
        <taxon>Tracheophyta</taxon>
        <taxon>Spermatophyta</taxon>
        <taxon>Magnoliopsida</taxon>
        <taxon>eudicotyledons</taxon>
        <taxon>Gunneridae</taxon>
        <taxon>Pentapetalae</taxon>
        <taxon>rosids</taxon>
        <taxon>fabids</taxon>
        <taxon>Rosales</taxon>
        <taxon>Cannabaceae</taxon>
        <taxon>Cannabis</taxon>
    </lineage>
</organism>
<dbReference type="InterPro" id="IPR055357">
    <property type="entry name" value="LRR_At1g61320_AtMIF1"/>
</dbReference>
<dbReference type="InterPro" id="IPR053781">
    <property type="entry name" value="F-box_AtFBL13-like"/>
</dbReference>
<reference evidence="2 3" key="1">
    <citation type="submission" date="2018-11" db="EMBL/GenBank/DDBJ databases">
        <authorList>
            <person name="Grassa J C."/>
        </authorList>
    </citation>
    <scope>NUCLEOTIDE SEQUENCE [LARGE SCALE GENOMIC DNA]</scope>
</reference>
<dbReference type="Pfam" id="PF00646">
    <property type="entry name" value="F-box"/>
    <property type="match status" value="1"/>
</dbReference>
<proteinExistence type="predicted"/>
<dbReference type="Gramene" id="novel_model_5039_5bd9a17a.2.5bd9b13a">
    <property type="protein sequence ID" value="cds.novel_model_5039_5bd9a17a.2.5bd9b13a"/>
    <property type="gene ID" value="novel_gene_2623_5bd9a17a"/>
</dbReference>
<dbReference type="InterPro" id="IPR032675">
    <property type="entry name" value="LRR_dom_sf"/>
</dbReference>
<sequence length="465" mass="54173">MGEDRISKLPDGVIIHMLSFLPTKDVVRTCLLSKRWKLIWYSVPTLFFSNVTSPDLTWCWDIEMFYNFVDNCLEHLKKGFVVDSIITSFKLKMFDCYHRSKAGLLDKWLAFVVESKVREIHLRLNLDMDLENFDEYYYCLPKILQSATYLTVLELNCVELDTSCSFNFPCLKTLSLEDVRNLETAEDDGVVKFLLGCSSLEQLLLLDYVFLVTDHDVQFRLHSLSLKFMELKRTYDYYKLNIQVEAVNLESLVLHGVILDEMNLSSCKKIRNLSLVDCPESLRPSIQALISDVPLLESLTLSKCDADLDHLKITSQYLKSFNFKYSDMINVVTIESALDLDYFSYEGYINCRISIDSFNLLNGKIVIFEQQENYDTNWFTNMMKFLSNLNCSWNIVSLHVRKDKALILPENFKTICPSPLLNWKHLRVVISEYRKPYMKVLDLKDSLMWMSSSLETLSINGKDVF</sequence>
<protein>
    <recommendedName>
        <fullName evidence="1">F-box domain-containing protein</fullName>
    </recommendedName>
</protein>
<evidence type="ECO:0000259" key="1">
    <source>
        <dbReference type="PROSITE" id="PS50181"/>
    </source>
</evidence>
<dbReference type="PROSITE" id="PS50181">
    <property type="entry name" value="FBOX"/>
    <property type="match status" value="1"/>
</dbReference>
<dbReference type="SUPFAM" id="SSF81383">
    <property type="entry name" value="F-box domain"/>
    <property type="match status" value="1"/>
</dbReference>
<dbReference type="Proteomes" id="UP000596661">
    <property type="component" value="Chromosome 6"/>
</dbReference>
<dbReference type="Pfam" id="PF23622">
    <property type="entry name" value="LRR_At1g61320_AtMIF1"/>
    <property type="match status" value="1"/>
</dbReference>
<dbReference type="EMBL" id="UZAU01000576">
    <property type="status" value="NOT_ANNOTATED_CDS"/>
    <property type="molecule type" value="Genomic_DNA"/>
</dbReference>
<accession>A0A803R4L5</accession>
<dbReference type="Gene3D" id="1.20.1280.50">
    <property type="match status" value="1"/>
</dbReference>
<dbReference type="EnsemblPlants" id="novel_model_5039_5bd9a17a.2.5bd9b13a">
    <property type="protein sequence ID" value="cds.novel_model_5039_5bd9a17a.2.5bd9b13a"/>
    <property type="gene ID" value="novel_gene_2623_5bd9a17a"/>
</dbReference>
<dbReference type="InterPro" id="IPR053772">
    <property type="entry name" value="At1g61320/At1g61330-like"/>
</dbReference>
<reference evidence="2" key="2">
    <citation type="submission" date="2021-03" db="UniProtKB">
        <authorList>
            <consortium name="EnsemblPlants"/>
        </authorList>
    </citation>
    <scope>IDENTIFICATION</scope>
</reference>
<name>A0A803R4L5_CANSA</name>
<dbReference type="OrthoDB" id="1534647at2759"/>
<evidence type="ECO:0000313" key="3">
    <source>
        <dbReference type="Proteomes" id="UP000596661"/>
    </source>
</evidence>